<organism evidence="4 5">
    <name type="scientific">Flavobacterium aquidurense</name>
    <dbReference type="NCBI Taxonomy" id="362413"/>
    <lineage>
        <taxon>Bacteria</taxon>
        <taxon>Pseudomonadati</taxon>
        <taxon>Bacteroidota</taxon>
        <taxon>Flavobacteriia</taxon>
        <taxon>Flavobacteriales</taxon>
        <taxon>Flavobacteriaceae</taxon>
        <taxon>Flavobacterium</taxon>
    </lineage>
</organism>
<feature type="domain" description="Response regulatory" evidence="3">
    <location>
        <begin position="11"/>
        <end position="136"/>
    </location>
</feature>
<dbReference type="OrthoDB" id="673128at2"/>
<dbReference type="PATRIC" id="fig|362413.3.peg.3483"/>
<evidence type="ECO:0000313" key="5">
    <source>
        <dbReference type="Proteomes" id="UP000050443"/>
    </source>
</evidence>
<reference evidence="4 5" key="1">
    <citation type="submission" date="2014-09" db="EMBL/GenBank/DDBJ databases">
        <title>Genome sequence of Flavobacterium aquidurense RC62.</title>
        <authorList>
            <person name="Kim J.F."/>
            <person name="Kwak M.-J."/>
        </authorList>
    </citation>
    <scope>NUCLEOTIDE SEQUENCE [LARGE SCALE GENOMIC DNA]</scope>
    <source>
        <strain evidence="4 5">RC62</strain>
    </source>
</reference>
<sequence length="136" mass="15554">MITGSQAKFENVMIIDDNIIDLYIPSRMIIKNNFGKNVLEYSDAAKALKYLQENQENIAALPQVIFVDIYMPVMSGFDFMQAYDKLSPTLKNYCKTYIISSTIDNEDIARSLSDNNVVAFHVKPITKEFLDRINVD</sequence>
<dbReference type="Pfam" id="PF00072">
    <property type="entry name" value="Response_reg"/>
    <property type="match status" value="1"/>
</dbReference>
<name>A0A0Q0RYN0_9FLAO</name>
<evidence type="ECO:0000259" key="3">
    <source>
        <dbReference type="PROSITE" id="PS50110"/>
    </source>
</evidence>
<evidence type="ECO:0000256" key="2">
    <source>
        <dbReference type="PROSITE-ProRule" id="PRU00169"/>
    </source>
</evidence>
<keyword evidence="1 2" id="KW-0597">Phosphoprotein</keyword>
<dbReference type="PROSITE" id="PS50110">
    <property type="entry name" value="RESPONSE_REGULATORY"/>
    <property type="match status" value="1"/>
</dbReference>
<dbReference type="GO" id="GO:0000160">
    <property type="term" value="P:phosphorelay signal transduction system"/>
    <property type="evidence" value="ECO:0007669"/>
    <property type="project" value="InterPro"/>
</dbReference>
<dbReference type="InterPro" id="IPR050595">
    <property type="entry name" value="Bact_response_regulator"/>
</dbReference>
<dbReference type="AlphaFoldDB" id="A0A0Q0RYN0"/>
<dbReference type="SMART" id="SM00448">
    <property type="entry name" value="REC"/>
    <property type="match status" value="1"/>
</dbReference>
<dbReference type="InterPro" id="IPR011006">
    <property type="entry name" value="CheY-like_superfamily"/>
</dbReference>
<dbReference type="InterPro" id="IPR001789">
    <property type="entry name" value="Sig_transdc_resp-reg_receiver"/>
</dbReference>
<dbReference type="SUPFAM" id="SSF52172">
    <property type="entry name" value="CheY-like"/>
    <property type="match status" value="1"/>
</dbReference>
<dbReference type="PANTHER" id="PTHR44591:SF3">
    <property type="entry name" value="RESPONSE REGULATORY DOMAIN-CONTAINING PROTEIN"/>
    <property type="match status" value="1"/>
</dbReference>
<feature type="modified residue" description="4-aspartylphosphate" evidence="2">
    <location>
        <position position="68"/>
    </location>
</feature>
<gene>
    <name evidence="4" type="ORF">RC62_3558</name>
</gene>
<comment type="caution">
    <text evidence="4">The sequence shown here is derived from an EMBL/GenBank/DDBJ whole genome shotgun (WGS) entry which is preliminary data.</text>
</comment>
<dbReference type="RefSeq" id="WP_055092528.1">
    <property type="nucleotide sequence ID" value="NZ_JRLF01000006.1"/>
</dbReference>
<dbReference type="EMBL" id="JRLF01000006">
    <property type="protein sequence ID" value="KQB42551.1"/>
    <property type="molecule type" value="Genomic_DNA"/>
</dbReference>
<proteinExistence type="predicted"/>
<evidence type="ECO:0000256" key="1">
    <source>
        <dbReference type="ARBA" id="ARBA00022553"/>
    </source>
</evidence>
<protein>
    <submittedName>
        <fullName evidence="4">Response regulator</fullName>
    </submittedName>
</protein>
<evidence type="ECO:0000313" key="4">
    <source>
        <dbReference type="EMBL" id="KQB42551.1"/>
    </source>
</evidence>
<dbReference type="Proteomes" id="UP000050443">
    <property type="component" value="Unassembled WGS sequence"/>
</dbReference>
<dbReference type="STRING" id="362413.RC62_3558"/>
<accession>A0A0Q0RYN0</accession>
<dbReference type="Gene3D" id="3.40.50.2300">
    <property type="match status" value="1"/>
</dbReference>
<dbReference type="PANTHER" id="PTHR44591">
    <property type="entry name" value="STRESS RESPONSE REGULATOR PROTEIN 1"/>
    <property type="match status" value="1"/>
</dbReference>